<reference evidence="1" key="1">
    <citation type="submission" date="2021-08" db="EMBL/GenBank/DDBJ databases">
        <title>The first chromosome-level gecko genome reveals the dynamic sex chromosomes of Neotropical dwarf geckos (Sphaerodactylidae: Sphaerodactylus).</title>
        <authorList>
            <person name="Pinto B.J."/>
            <person name="Keating S.E."/>
            <person name="Gamble T."/>
        </authorList>
    </citation>
    <scope>NUCLEOTIDE SEQUENCE</scope>
    <source>
        <strain evidence="1">TG3544</strain>
    </source>
</reference>
<organism evidence="1 2">
    <name type="scientific">Sphaerodactylus townsendi</name>
    <dbReference type="NCBI Taxonomy" id="933632"/>
    <lineage>
        <taxon>Eukaryota</taxon>
        <taxon>Metazoa</taxon>
        <taxon>Chordata</taxon>
        <taxon>Craniata</taxon>
        <taxon>Vertebrata</taxon>
        <taxon>Euteleostomi</taxon>
        <taxon>Lepidosauria</taxon>
        <taxon>Squamata</taxon>
        <taxon>Bifurcata</taxon>
        <taxon>Gekkota</taxon>
        <taxon>Sphaerodactylidae</taxon>
        <taxon>Sphaerodactylus</taxon>
    </lineage>
</organism>
<evidence type="ECO:0000313" key="2">
    <source>
        <dbReference type="Proteomes" id="UP000827872"/>
    </source>
</evidence>
<dbReference type="Proteomes" id="UP000827872">
    <property type="component" value="Linkage Group LG07"/>
</dbReference>
<dbReference type="EMBL" id="CM037620">
    <property type="protein sequence ID" value="KAH7994548.1"/>
    <property type="molecule type" value="Genomic_DNA"/>
</dbReference>
<comment type="caution">
    <text evidence="1">The sequence shown here is derived from an EMBL/GenBank/DDBJ whole genome shotgun (WGS) entry which is preliminary data.</text>
</comment>
<name>A0ACB8EPP5_9SAUR</name>
<protein>
    <submittedName>
        <fullName evidence="1">Uncharacterized protein</fullName>
    </submittedName>
</protein>
<gene>
    <name evidence="1" type="ORF">K3G42_009566</name>
</gene>
<proteinExistence type="predicted"/>
<evidence type="ECO:0000313" key="1">
    <source>
        <dbReference type="EMBL" id="KAH7994548.1"/>
    </source>
</evidence>
<accession>A0ACB8EPP5</accession>
<keyword evidence="2" id="KW-1185">Reference proteome</keyword>
<sequence>MAKFSPSNNPAEEVHNRQIKVAGQSTLATKAAFEKFSHLENAGPPARSSTLQKSPSFKPPLGIKPSLQGTPDKEPKPPPLKSSSAASKFAARAQEASREVNERAAFPKPLGPKPTEILKEDSKPGFPKLPDTRLPGSTLPMKNDLRPPGPKPNFKSELQEAEPKPVFQKLAGIKETFIVASQENDPKPLFPKAVLKQKPSLAPHPANSDETVNKNVSVNQAPPPYRGPKPKSHSFKFPKDAEEKNTSGADSSPTPVRFPVTLKPVSSQNNLSQGLSKPFGQRNEEIRPSVTKDVFRSNQGDVGSPPAPAKIVPSRVATSGPWANNHEKDEKEKNLPGPKRKAIPPQFKLGPAPAKPSRPPVVDLARFQKNHKDGFLI</sequence>